<protein>
    <submittedName>
        <fullName evidence="1">Uncharacterized protein</fullName>
    </submittedName>
</protein>
<evidence type="ECO:0000313" key="1">
    <source>
        <dbReference type="EMBL" id="UYA98712.1"/>
    </source>
</evidence>
<gene>
    <name evidence="1" type="ORF">IVIADoCa5_42</name>
</gene>
<proteinExistence type="predicted"/>
<dbReference type="EMBL" id="ON932079">
    <property type="protein sequence ID" value="UYA98712.1"/>
    <property type="molecule type" value="Genomic_DNA"/>
</dbReference>
<keyword evidence="2" id="KW-1185">Reference proteome</keyword>
<reference evidence="1" key="1">
    <citation type="submission" date="2022-07" db="EMBL/GenBank/DDBJ databases">
        <title>Comparative analysis of new lytic phages for the biological control of phytopathogenic Xanthomonas spp.</title>
        <authorList>
            <person name="Domingo-Calap M.L."/>
            <person name="Bernabeu-Gimeno M."/>
            <person name="Aure C.M."/>
            <person name="Marco-Noales E."/>
            <person name="Domingo-Calap P."/>
        </authorList>
    </citation>
    <scope>NUCLEOTIDE SEQUENCE</scope>
</reference>
<organism evidence="1 2">
    <name type="scientific">Xanthomonas phage vB_Xar_IVIA-DoCa5</name>
    <dbReference type="NCBI Taxonomy" id="2975532"/>
    <lineage>
        <taxon>Viruses</taxon>
        <taxon>Duplodnaviria</taxon>
        <taxon>Heunggongvirae</taxon>
        <taxon>Uroviricota</taxon>
        <taxon>Caudoviricetes</taxon>
        <taxon>Mesyanzhinovviridae</taxon>
        <taxon>Bradleyvirinae</taxon>
        <taxon>Docaquintavirus</taxon>
        <taxon>Docaquintavirus doca5</taxon>
    </lineage>
</organism>
<evidence type="ECO:0000313" key="2">
    <source>
        <dbReference type="Proteomes" id="UP001164549"/>
    </source>
</evidence>
<accession>A0A9X9JMV7</accession>
<sequence>MTSHQRKHVRPNMNYEVKFDGTKKTAGSLAEASKMFRDWIDLNGFGASDLKVSDGHLFKDGKRIGYISYNGRVWEGDPRKWNSSTKEMFDKA</sequence>
<dbReference type="Proteomes" id="UP001164549">
    <property type="component" value="Segment"/>
</dbReference>
<name>A0A9X9JMV7_9CAUD</name>